<dbReference type="SUPFAM" id="SSF53448">
    <property type="entry name" value="Nucleotide-diphospho-sugar transferases"/>
    <property type="match status" value="1"/>
</dbReference>
<dbReference type="Pfam" id="PF00535">
    <property type="entry name" value="Glycos_transf_2"/>
    <property type="match status" value="1"/>
</dbReference>
<evidence type="ECO:0000313" key="2">
    <source>
        <dbReference type="EMBL" id="GAA4097881.1"/>
    </source>
</evidence>
<proteinExistence type="predicted"/>
<reference evidence="3" key="1">
    <citation type="journal article" date="2019" name="Int. J. Syst. Evol. Microbiol.">
        <title>The Global Catalogue of Microorganisms (GCM) 10K type strain sequencing project: providing services to taxonomists for standard genome sequencing and annotation.</title>
        <authorList>
            <consortium name="The Broad Institute Genomics Platform"/>
            <consortium name="The Broad Institute Genome Sequencing Center for Infectious Disease"/>
            <person name="Wu L."/>
            <person name="Ma J."/>
        </authorList>
    </citation>
    <scope>NUCLEOTIDE SEQUENCE [LARGE SCALE GENOMIC DNA]</scope>
    <source>
        <strain evidence="3">JCM 17085</strain>
    </source>
</reference>
<comment type="caution">
    <text evidence="2">The sequence shown here is derived from an EMBL/GenBank/DDBJ whole genome shotgun (WGS) entry which is preliminary data.</text>
</comment>
<keyword evidence="3" id="KW-1185">Reference proteome</keyword>
<dbReference type="Gene3D" id="3.90.550.10">
    <property type="entry name" value="Spore Coat Polysaccharide Biosynthesis Protein SpsA, Chain A"/>
    <property type="match status" value="1"/>
</dbReference>
<dbReference type="EMBL" id="BAABCV010000007">
    <property type="protein sequence ID" value="GAA4097881.1"/>
    <property type="molecule type" value="Genomic_DNA"/>
</dbReference>
<organism evidence="2 3">
    <name type="scientific">Mucilaginibacter panaciglaebae</name>
    <dbReference type="NCBI Taxonomy" id="502331"/>
    <lineage>
        <taxon>Bacteria</taxon>
        <taxon>Pseudomonadati</taxon>
        <taxon>Bacteroidota</taxon>
        <taxon>Sphingobacteriia</taxon>
        <taxon>Sphingobacteriales</taxon>
        <taxon>Sphingobacteriaceae</taxon>
        <taxon>Mucilaginibacter</taxon>
    </lineage>
</organism>
<gene>
    <name evidence="2" type="ORF">GCM10022392_21870</name>
</gene>
<dbReference type="InterPro" id="IPR029044">
    <property type="entry name" value="Nucleotide-diphossugar_trans"/>
</dbReference>
<name>A0ABP7WVL4_9SPHI</name>
<sequence>MQNLAPIALFVYNRPDHMRRTIAYLQKNVLAAESKLFIFSDGPKTEADKEKVDEVRVLANEVTGFKSVKVITRKENMGLANSIIIGVSQLVVEFGKVIVFEDDLISSPYTLQYFNEALDKYLADDTVMHIGAYMYPLEDRSLPETFFYRIATSWGWATWARAWKNFEPDIDVLMSRFDVEKRYNFSVEYTMNFWRQMVEFKTKKNNSWAIRWYASMFLNGGLSLNPAHSLVHNIGHDGTGVHSNIEHMYGVDVAEKPIKYFPTEIKENQQAHIAIRNFLKKRKGTLLQRGMRLLKQWRIKGAAKKA</sequence>
<evidence type="ECO:0000259" key="1">
    <source>
        <dbReference type="Pfam" id="PF00535"/>
    </source>
</evidence>
<dbReference type="InterPro" id="IPR001173">
    <property type="entry name" value="Glyco_trans_2-like"/>
</dbReference>
<accession>A0ABP7WVL4</accession>
<evidence type="ECO:0000313" key="3">
    <source>
        <dbReference type="Proteomes" id="UP001500841"/>
    </source>
</evidence>
<feature type="domain" description="Glycosyltransferase 2-like" evidence="1">
    <location>
        <begin position="10"/>
        <end position="146"/>
    </location>
</feature>
<dbReference type="Proteomes" id="UP001500841">
    <property type="component" value="Unassembled WGS sequence"/>
</dbReference>
<dbReference type="RefSeq" id="WP_345104081.1">
    <property type="nucleotide sequence ID" value="NZ_BAABCV010000007.1"/>
</dbReference>
<protein>
    <submittedName>
        <fullName evidence="2">Glycosyltransferase</fullName>
    </submittedName>
</protein>